<evidence type="ECO:0000256" key="5">
    <source>
        <dbReference type="ARBA" id="ARBA00022691"/>
    </source>
</evidence>
<comment type="subcellular location">
    <subcellularLocation>
        <location evidence="6">Cytoplasm</location>
    </subcellularLocation>
</comment>
<proteinExistence type="inferred from homology"/>
<dbReference type="SUPFAM" id="SSF81799">
    <property type="entry name" value="Putative methyltransferase TM0872, insert domain"/>
    <property type="match status" value="1"/>
</dbReference>
<comment type="similarity">
    <text evidence="1 6">Belongs to the methyltransferase superfamily. RsmH family.</text>
</comment>
<evidence type="ECO:0000256" key="4">
    <source>
        <dbReference type="ARBA" id="ARBA00022679"/>
    </source>
</evidence>
<dbReference type="STRING" id="1801726.A3H02_02120"/>
<dbReference type="PIRSF" id="PIRSF004486">
    <property type="entry name" value="MraW"/>
    <property type="match status" value="1"/>
</dbReference>
<protein>
    <recommendedName>
        <fullName evidence="6">Ribosomal RNA small subunit methyltransferase H</fullName>
        <ecNumber evidence="6">2.1.1.199</ecNumber>
    </recommendedName>
    <alternativeName>
        <fullName evidence="6">16S rRNA m(4)C1402 methyltransferase</fullName>
    </alternativeName>
    <alternativeName>
        <fullName evidence="6">rRNA (cytosine-N(4)-)-methyltransferase RsmH</fullName>
    </alternativeName>
</protein>
<dbReference type="GO" id="GO:0005737">
    <property type="term" value="C:cytoplasm"/>
    <property type="evidence" value="ECO:0007669"/>
    <property type="project" value="UniProtKB-SubCell"/>
</dbReference>
<accession>A0A1G2F3U4</accession>
<dbReference type="InterPro" id="IPR029063">
    <property type="entry name" value="SAM-dependent_MTases_sf"/>
</dbReference>
<evidence type="ECO:0000256" key="1">
    <source>
        <dbReference type="ARBA" id="ARBA00010396"/>
    </source>
</evidence>
<dbReference type="GO" id="GO:0070475">
    <property type="term" value="P:rRNA base methylation"/>
    <property type="evidence" value="ECO:0007669"/>
    <property type="project" value="UniProtKB-UniRule"/>
</dbReference>
<dbReference type="InterPro" id="IPR002903">
    <property type="entry name" value="RsmH"/>
</dbReference>
<dbReference type="InterPro" id="IPR023397">
    <property type="entry name" value="SAM-dep_MeTrfase_MraW_recog"/>
</dbReference>
<keyword evidence="6" id="KW-0963">Cytoplasm</keyword>
<evidence type="ECO:0000313" key="7">
    <source>
        <dbReference type="EMBL" id="OGZ32754.1"/>
    </source>
</evidence>
<evidence type="ECO:0000256" key="6">
    <source>
        <dbReference type="HAMAP-Rule" id="MF_01007"/>
    </source>
</evidence>
<comment type="function">
    <text evidence="6">Specifically methylates the N4 position of cytidine in position 1402 (C1402) of 16S rRNA.</text>
</comment>
<dbReference type="PANTHER" id="PTHR11265:SF0">
    <property type="entry name" value="12S RRNA N4-METHYLCYTIDINE METHYLTRANSFERASE"/>
    <property type="match status" value="1"/>
</dbReference>
<keyword evidence="5 6" id="KW-0949">S-adenosyl-L-methionine</keyword>
<dbReference type="Proteomes" id="UP000176787">
    <property type="component" value="Unassembled WGS sequence"/>
</dbReference>
<evidence type="ECO:0000313" key="8">
    <source>
        <dbReference type="Proteomes" id="UP000176787"/>
    </source>
</evidence>
<organism evidence="7 8">
    <name type="scientific">Candidatus Niyogibacteria bacterium RIFCSPLOWO2_12_FULL_41_13</name>
    <dbReference type="NCBI Taxonomy" id="1801726"/>
    <lineage>
        <taxon>Bacteria</taxon>
        <taxon>Candidatus Niyogiibacteriota</taxon>
    </lineage>
</organism>
<reference evidence="7 8" key="1">
    <citation type="journal article" date="2016" name="Nat. Commun.">
        <title>Thousands of microbial genomes shed light on interconnected biogeochemical processes in an aquifer system.</title>
        <authorList>
            <person name="Anantharaman K."/>
            <person name="Brown C.T."/>
            <person name="Hug L.A."/>
            <person name="Sharon I."/>
            <person name="Castelle C.J."/>
            <person name="Probst A.J."/>
            <person name="Thomas B.C."/>
            <person name="Singh A."/>
            <person name="Wilkins M.J."/>
            <person name="Karaoz U."/>
            <person name="Brodie E.L."/>
            <person name="Williams K.H."/>
            <person name="Hubbard S.S."/>
            <person name="Banfield J.F."/>
        </authorList>
    </citation>
    <scope>NUCLEOTIDE SEQUENCE [LARGE SCALE GENOMIC DNA]</scope>
</reference>
<dbReference type="EC" id="2.1.1.199" evidence="6"/>
<feature type="binding site" evidence="6">
    <location>
        <position position="51"/>
    </location>
    <ligand>
        <name>S-adenosyl-L-methionine</name>
        <dbReference type="ChEBI" id="CHEBI:59789"/>
    </ligand>
</feature>
<evidence type="ECO:0000256" key="2">
    <source>
        <dbReference type="ARBA" id="ARBA00022552"/>
    </source>
</evidence>
<sequence>MVHIPVLLKESMDLLKSEKGKMFIDATINGGGHSREILKRMKRRVVLIGIEQDGDLINSLKNKFQKEIGEKRLILKKGNFRNLKNLLKEIDPSAKLRVNGIIFDLGMSSYHLEKSGRGFSFQKDEPLIMTYSAEFQDKLTAREILNQWSREELEEILREYGEERYARKISQAIAERRKIKKFETTKELVDVLFKTVPRMKKIHPATKTFQALRIAVNDELNALKDGLEQGFEILNKGGRMVVISFHSLEDRIVKNFFRQKKQENQGQILTKKPIQPSIEEIRQNPRSRSAKLRGFVKR</sequence>
<keyword evidence="3 6" id="KW-0489">Methyltransferase</keyword>
<keyword evidence="2 6" id="KW-0698">rRNA processing</keyword>
<dbReference type="NCBIfam" id="TIGR00006">
    <property type="entry name" value="16S rRNA (cytosine(1402)-N(4))-methyltransferase RsmH"/>
    <property type="match status" value="1"/>
</dbReference>
<feature type="binding site" evidence="6">
    <location>
        <begin position="31"/>
        <end position="33"/>
    </location>
    <ligand>
        <name>S-adenosyl-L-methionine</name>
        <dbReference type="ChEBI" id="CHEBI:59789"/>
    </ligand>
</feature>
<gene>
    <name evidence="6" type="primary">rsmH</name>
    <name evidence="7" type="ORF">A3H02_02120</name>
</gene>
<keyword evidence="4 6" id="KW-0808">Transferase</keyword>
<name>A0A1G2F3U4_9BACT</name>
<dbReference type="Gene3D" id="1.10.150.170">
    <property type="entry name" value="Putative methyltransferase TM0872, insert domain"/>
    <property type="match status" value="1"/>
</dbReference>
<dbReference type="EMBL" id="MHMS01000002">
    <property type="protein sequence ID" value="OGZ32754.1"/>
    <property type="molecule type" value="Genomic_DNA"/>
</dbReference>
<dbReference type="AlphaFoldDB" id="A0A1G2F3U4"/>
<dbReference type="Pfam" id="PF01795">
    <property type="entry name" value="Methyltransf_5"/>
    <property type="match status" value="1"/>
</dbReference>
<dbReference type="GO" id="GO:0071424">
    <property type="term" value="F:rRNA (cytosine-N4-)-methyltransferase activity"/>
    <property type="evidence" value="ECO:0007669"/>
    <property type="project" value="UniProtKB-UniRule"/>
</dbReference>
<comment type="caution">
    <text evidence="7">The sequence shown here is derived from an EMBL/GenBank/DDBJ whole genome shotgun (WGS) entry which is preliminary data.</text>
</comment>
<comment type="catalytic activity">
    <reaction evidence="6">
        <text>cytidine(1402) in 16S rRNA + S-adenosyl-L-methionine = N(4)-methylcytidine(1402) in 16S rRNA + S-adenosyl-L-homocysteine + H(+)</text>
        <dbReference type="Rhea" id="RHEA:42928"/>
        <dbReference type="Rhea" id="RHEA-COMP:10286"/>
        <dbReference type="Rhea" id="RHEA-COMP:10287"/>
        <dbReference type="ChEBI" id="CHEBI:15378"/>
        <dbReference type="ChEBI" id="CHEBI:57856"/>
        <dbReference type="ChEBI" id="CHEBI:59789"/>
        <dbReference type="ChEBI" id="CHEBI:74506"/>
        <dbReference type="ChEBI" id="CHEBI:82748"/>
        <dbReference type="EC" id="2.1.1.199"/>
    </reaction>
</comment>
<dbReference type="Gene3D" id="3.40.50.150">
    <property type="entry name" value="Vaccinia Virus protein VP39"/>
    <property type="match status" value="1"/>
</dbReference>
<feature type="binding site" evidence="6">
    <location>
        <position position="80"/>
    </location>
    <ligand>
        <name>S-adenosyl-L-methionine</name>
        <dbReference type="ChEBI" id="CHEBI:59789"/>
    </ligand>
</feature>
<dbReference type="HAMAP" id="MF_01007">
    <property type="entry name" value="16SrRNA_methyltr_H"/>
    <property type="match status" value="1"/>
</dbReference>
<evidence type="ECO:0000256" key="3">
    <source>
        <dbReference type="ARBA" id="ARBA00022603"/>
    </source>
</evidence>
<dbReference type="PANTHER" id="PTHR11265">
    <property type="entry name" value="S-ADENOSYL-METHYLTRANSFERASE MRAW"/>
    <property type="match status" value="1"/>
</dbReference>
<feature type="binding site" evidence="6">
    <location>
        <position position="104"/>
    </location>
    <ligand>
        <name>S-adenosyl-L-methionine</name>
        <dbReference type="ChEBI" id="CHEBI:59789"/>
    </ligand>
</feature>
<feature type="binding site" evidence="6">
    <location>
        <position position="111"/>
    </location>
    <ligand>
        <name>S-adenosyl-L-methionine</name>
        <dbReference type="ChEBI" id="CHEBI:59789"/>
    </ligand>
</feature>
<dbReference type="SUPFAM" id="SSF53335">
    <property type="entry name" value="S-adenosyl-L-methionine-dependent methyltransferases"/>
    <property type="match status" value="1"/>
</dbReference>